<feature type="domain" description="Ubiquitin-like" evidence="1">
    <location>
        <begin position="17"/>
        <end position="66"/>
    </location>
</feature>
<dbReference type="OrthoDB" id="49605at2759"/>
<gene>
    <name evidence="3" type="ORF">DEBURN_LOCUS5816</name>
</gene>
<dbReference type="InterPro" id="IPR000626">
    <property type="entry name" value="Ubiquitin-like_dom"/>
</dbReference>
<evidence type="ECO:0000259" key="2">
    <source>
        <dbReference type="PROSITE" id="PS51397"/>
    </source>
</evidence>
<protein>
    <submittedName>
        <fullName evidence="3">8473_t:CDS:1</fullName>
    </submittedName>
</protein>
<proteinExistence type="predicted"/>
<accession>A0A9N9ACH5</accession>
<evidence type="ECO:0000313" key="3">
    <source>
        <dbReference type="EMBL" id="CAG8524178.1"/>
    </source>
</evidence>
<reference evidence="3" key="1">
    <citation type="submission" date="2021-06" db="EMBL/GenBank/DDBJ databases">
        <authorList>
            <person name="Kallberg Y."/>
            <person name="Tangrot J."/>
            <person name="Rosling A."/>
        </authorList>
    </citation>
    <scope>NUCLEOTIDE SEQUENCE</scope>
    <source>
        <strain evidence="3">AZ414A</strain>
    </source>
</reference>
<dbReference type="Pfam" id="PF00240">
    <property type="entry name" value="ubiquitin"/>
    <property type="match status" value="1"/>
</dbReference>
<name>A0A9N9ACH5_9GLOM</name>
<dbReference type="PROSITE" id="PS00299">
    <property type="entry name" value="UBIQUITIN_1"/>
    <property type="match status" value="1"/>
</dbReference>
<dbReference type="PROSITE" id="PS50053">
    <property type="entry name" value="UBIQUITIN_2"/>
    <property type="match status" value="1"/>
</dbReference>
<dbReference type="Pfam" id="PF08325">
    <property type="entry name" value="WLM"/>
    <property type="match status" value="1"/>
</dbReference>
<dbReference type="InterPro" id="IPR029071">
    <property type="entry name" value="Ubiquitin-like_domsf"/>
</dbReference>
<dbReference type="AlphaFoldDB" id="A0A9N9ACH5"/>
<dbReference type="EMBL" id="CAJVPK010000543">
    <property type="protein sequence ID" value="CAG8524178.1"/>
    <property type="molecule type" value="Genomic_DNA"/>
</dbReference>
<evidence type="ECO:0000259" key="1">
    <source>
        <dbReference type="PROSITE" id="PS50053"/>
    </source>
</evidence>
<dbReference type="SUPFAM" id="SSF54236">
    <property type="entry name" value="Ubiquitin-like"/>
    <property type="match status" value="1"/>
</dbReference>
<dbReference type="Gene3D" id="3.10.20.90">
    <property type="entry name" value="Phosphatidylinositol 3-kinase Catalytic Subunit, Chain A, domain 1"/>
    <property type="match status" value="1"/>
</dbReference>
<dbReference type="PANTHER" id="PTHR47795">
    <property type="entry name" value="UBIQUITIN AND WLM DOMAIN-CONTAINING METALLOPROTEASE SPCC1442.07C"/>
    <property type="match status" value="1"/>
</dbReference>
<evidence type="ECO:0000313" key="4">
    <source>
        <dbReference type="Proteomes" id="UP000789706"/>
    </source>
</evidence>
<dbReference type="PANTHER" id="PTHR47795:SF1">
    <property type="entry name" value="DNA-DEPENDENT METALLOPROTEASE WSS1 HOMOLOG 2"/>
    <property type="match status" value="1"/>
</dbReference>
<organism evidence="3 4">
    <name type="scientific">Diversispora eburnea</name>
    <dbReference type="NCBI Taxonomy" id="1213867"/>
    <lineage>
        <taxon>Eukaryota</taxon>
        <taxon>Fungi</taxon>
        <taxon>Fungi incertae sedis</taxon>
        <taxon>Mucoromycota</taxon>
        <taxon>Glomeromycotina</taxon>
        <taxon>Glomeromycetes</taxon>
        <taxon>Diversisporales</taxon>
        <taxon>Diversisporaceae</taxon>
        <taxon>Diversispora</taxon>
    </lineage>
</organism>
<dbReference type="Proteomes" id="UP000789706">
    <property type="component" value="Unassembled WGS sequence"/>
</dbReference>
<sequence length="312" mass="35994">MSEGASTVIPVENWPIDSTIQKLKEYLEEKTQIPVDFQKLIYKGTLKNDTTLRSNNFKSGIKVMLMGSSQQDIQKIKEFDSKIIHQPFESKSEYSINPYKNVKKTEDSSSSKYTFHNIKVIEHFPNSDKARELLMKLRDDRGIRGIMLKHQWSVGILQELSPAEHTILGYNQNAGQLISIRLRTDDMEGFRLYSTIRRTLLHELSHNVWGEHDENFHRLNRQLNEEVVSLDWTASGGNQLSKEKFYNPSEEIGINNNQSFEGGTFTLGGDPTRKRNMEMRELLAEAALIRLTKEEIELDEKCGSVKRNKSLE</sequence>
<dbReference type="PROSITE" id="PS51397">
    <property type="entry name" value="WLM"/>
    <property type="match status" value="1"/>
</dbReference>
<dbReference type="InterPro" id="IPR013536">
    <property type="entry name" value="WLM_dom"/>
</dbReference>
<comment type="caution">
    <text evidence="3">The sequence shown here is derived from an EMBL/GenBank/DDBJ whole genome shotgun (WGS) entry which is preliminary data.</text>
</comment>
<dbReference type="GO" id="GO:0070628">
    <property type="term" value="F:proteasome binding"/>
    <property type="evidence" value="ECO:0007669"/>
    <property type="project" value="TreeGrafter"/>
</dbReference>
<dbReference type="SMART" id="SM00213">
    <property type="entry name" value="UBQ"/>
    <property type="match status" value="1"/>
</dbReference>
<dbReference type="InterPro" id="IPR019954">
    <property type="entry name" value="Ubiquitin_CS"/>
</dbReference>
<feature type="domain" description="WLM" evidence="2">
    <location>
        <begin position="106"/>
        <end position="292"/>
    </location>
</feature>
<keyword evidence="4" id="KW-1185">Reference proteome</keyword>